<evidence type="ECO:0000313" key="4">
    <source>
        <dbReference type="Proteomes" id="UP000813463"/>
    </source>
</evidence>
<evidence type="ECO:0000259" key="3">
    <source>
        <dbReference type="Pfam" id="PF22936"/>
    </source>
</evidence>
<dbReference type="PANTHER" id="PTHR37610:SF40">
    <property type="entry name" value="OS01G0909600 PROTEIN"/>
    <property type="match status" value="1"/>
</dbReference>
<dbReference type="Pfam" id="PF22936">
    <property type="entry name" value="Pol_BBD"/>
    <property type="match status" value="1"/>
</dbReference>
<feature type="domain" description="Retrotransposon Copia-like N-terminal" evidence="2">
    <location>
        <begin position="31"/>
        <end position="77"/>
    </location>
</feature>
<keyword evidence="4" id="KW-1185">Reference proteome</keyword>
<organism evidence="4 5">
    <name type="scientific">Spinacia oleracea</name>
    <name type="common">Spinach</name>
    <dbReference type="NCBI Taxonomy" id="3562"/>
    <lineage>
        <taxon>Eukaryota</taxon>
        <taxon>Viridiplantae</taxon>
        <taxon>Streptophyta</taxon>
        <taxon>Embryophyta</taxon>
        <taxon>Tracheophyta</taxon>
        <taxon>Spermatophyta</taxon>
        <taxon>Magnoliopsida</taxon>
        <taxon>eudicotyledons</taxon>
        <taxon>Gunneridae</taxon>
        <taxon>Pentapetalae</taxon>
        <taxon>Caryophyllales</taxon>
        <taxon>Chenopodiaceae</taxon>
        <taxon>Chenopodioideae</taxon>
        <taxon>Anserineae</taxon>
        <taxon>Spinacia</taxon>
    </lineage>
</organism>
<evidence type="ECO:0000259" key="2">
    <source>
        <dbReference type="Pfam" id="PF14244"/>
    </source>
</evidence>
<evidence type="ECO:0000313" key="5">
    <source>
        <dbReference type="RefSeq" id="XP_056688780.1"/>
    </source>
</evidence>
<dbReference type="Proteomes" id="UP000813463">
    <property type="component" value="Chromosome 6"/>
</dbReference>
<dbReference type="Pfam" id="PF14244">
    <property type="entry name" value="Retrotran_gag_3"/>
    <property type="match status" value="1"/>
</dbReference>
<reference evidence="4" key="1">
    <citation type="journal article" date="2021" name="Nat. Commun.">
        <title>Genomic analyses provide insights into spinach domestication and the genetic basis of agronomic traits.</title>
        <authorList>
            <person name="Cai X."/>
            <person name="Sun X."/>
            <person name="Xu C."/>
            <person name="Sun H."/>
            <person name="Wang X."/>
            <person name="Ge C."/>
            <person name="Zhang Z."/>
            <person name="Wang Q."/>
            <person name="Fei Z."/>
            <person name="Jiao C."/>
            <person name="Wang Q."/>
        </authorList>
    </citation>
    <scope>NUCLEOTIDE SEQUENCE [LARGE SCALE GENOMIC DNA]</scope>
    <source>
        <strain evidence="4">cv. Varoflay</strain>
    </source>
</reference>
<feature type="domain" description="Retrovirus-related Pol polyprotein from transposon TNT 1-94-like beta-barrel" evidence="3">
    <location>
        <begin position="412"/>
        <end position="487"/>
    </location>
</feature>
<evidence type="ECO:0000259" key="1">
    <source>
        <dbReference type="Pfam" id="PF03732"/>
    </source>
</evidence>
<proteinExistence type="predicted"/>
<gene>
    <name evidence="5" type="primary">LOC130463616</name>
</gene>
<name>A0ABM3QZI0_SPIOL</name>
<accession>A0ABM3QZI0</accession>
<dbReference type="GeneID" id="130463616"/>
<dbReference type="InterPro" id="IPR005162">
    <property type="entry name" value="Retrotrans_gag_dom"/>
</dbReference>
<feature type="domain" description="Retrotransposon gag" evidence="1">
    <location>
        <begin position="114"/>
        <end position="207"/>
    </location>
</feature>
<sequence>MAVEDTESDNSQHNLHNGGNGDNFDPFFIANSDNPTSSLVAVVFTGVNFVRWSRNVRRALIAKNKKGFINGEITKPAVNHKDYLKWKRADFMVISWILSSMNNDLADDFGYIDNAAELWKELTERFGQSNGPLIYQLKKEIENLTQQNMTIVTYYGKLKKLWDEMQNMRAFSTCTCGAMIHCSCQFLKKIAEFEEEDKMMKFLLGLNGGFDGTVTNVLSMDPLLSINRVFSITQQIEKQKELSSAIADCNAMTSSAMATQAYKGGQIQKHAVGSGRKDWKELKKEKLNRICTHCKGKGHTADQCFKLIGYPDWYNTIKASKGSSSTSGRLAANVTYSDDIGDEPLGNTSADGRILNNDMLNAICQEVMKVMNSKQSQNTDATGASCSYVNYAGILSHSFNCAINKLHDECLWIVDSGACDHMTYDETILTNIRTLFTPIKVGLPDGSQLTVDTIGDTVLSTKLVLYNVLLVKGFKHNLLSIGRLIEHSGMKVIFTSTGYTFQDPASDELIGAGKRTNGLYYFVTSSNNKLSSAAVNKGIIHQQPSCNTVGSVPDVNKIDENEVVLPSKTATGVSQAKELDRNKLHMLHARLGHPSLSKMKCVNSEFCKGFSEYNCIVCYKAKQHKLPFTISTSQANACFDLIHVDLWGPYKVRNIDGAS</sequence>
<dbReference type="RefSeq" id="XP_056688780.1">
    <property type="nucleotide sequence ID" value="XM_056832802.1"/>
</dbReference>
<dbReference type="InterPro" id="IPR054722">
    <property type="entry name" value="PolX-like_BBD"/>
</dbReference>
<evidence type="ECO:0008006" key="6">
    <source>
        <dbReference type="Google" id="ProtNLM"/>
    </source>
</evidence>
<protein>
    <recommendedName>
        <fullName evidence="6">Retrotransposon Copia-like N-terminal domain-containing protein</fullName>
    </recommendedName>
</protein>
<dbReference type="PANTHER" id="PTHR37610">
    <property type="entry name" value="CCHC-TYPE DOMAIN-CONTAINING PROTEIN"/>
    <property type="match status" value="1"/>
</dbReference>
<dbReference type="Pfam" id="PF03732">
    <property type="entry name" value="Retrotrans_gag"/>
    <property type="match status" value="1"/>
</dbReference>
<reference evidence="5" key="2">
    <citation type="submission" date="2025-08" db="UniProtKB">
        <authorList>
            <consortium name="RefSeq"/>
        </authorList>
    </citation>
    <scope>IDENTIFICATION</scope>
    <source>
        <tissue evidence="5">Leaf</tissue>
    </source>
</reference>
<dbReference type="InterPro" id="IPR029472">
    <property type="entry name" value="Copia-like_N"/>
</dbReference>